<accession>A0A2P2NMG1</accession>
<proteinExistence type="predicted"/>
<name>A0A2P2NMG1_RHIMU</name>
<sequence length="22" mass="2766">MLRLYFQHLCVNQVLQLYSQRI</sequence>
<protein>
    <submittedName>
        <fullName evidence="1">Uncharacterized protein</fullName>
    </submittedName>
</protein>
<reference evidence="1" key="1">
    <citation type="submission" date="2018-02" db="EMBL/GenBank/DDBJ databases">
        <title>Rhizophora mucronata_Transcriptome.</title>
        <authorList>
            <person name="Meera S.P."/>
            <person name="Sreeshan A."/>
            <person name="Augustine A."/>
        </authorList>
    </citation>
    <scope>NUCLEOTIDE SEQUENCE</scope>
    <source>
        <tissue evidence="1">Leaf</tissue>
    </source>
</reference>
<organism evidence="1">
    <name type="scientific">Rhizophora mucronata</name>
    <name type="common">Asiatic mangrove</name>
    <dbReference type="NCBI Taxonomy" id="61149"/>
    <lineage>
        <taxon>Eukaryota</taxon>
        <taxon>Viridiplantae</taxon>
        <taxon>Streptophyta</taxon>
        <taxon>Embryophyta</taxon>
        <taxon>Tracheophyta</taxon>
        <taxon>Spermatophyta</taxon>
        <taxon>Magnoliopsida</taxon>
        <taxon>eudicotyledons</taxon>
        <taxon>Gunneridae</taxon>
        <taxon>Pentapetalae</taxon>
        <taxon>rosids</taxon>
        <taxon>fabids</taxon>
        <taxon>Malpighiales</taxon>
        <taxon>Rhizophoraceae</taxon>
        <taxon>Rhizophora</taxon>
    </lineage>
</organism>
<evidence type="ECO:0000313" key="1">
    <source>
        <dbReference type="EMBL" id="MBX43656.1"/>
    </source>
</evidence>
<dbReference type="EMBL" id="GGEC01063172">
    <property type="protein sequence ID" value="MBX43656.1"/>
    <property type="molecule type" value="Transcribed_RNA"/>
</dbReference>
<dbReference type="AlphaFoldDB" id="A0A2P2NMG1"/>